<feature type="chain" id="PRO_5031403143" description="PSI-F" evidence="2">
    <location>
        <begin position="18"/>
        <end position="152"/>
    </location>
</feature>
<accession>A0A7S0NGA7</accession>
<feature type="region of interest" description="Disordered" evidence="1">
    <location>
        <begin position="83"/>
        <end position="152"/>
    </location>
</feature>
<gene>
    <name evidence="3" type="ORF">PANT1444_LOCUS21790</name>
</gene>
<keyword evidence="2" id="KW-0732">Signal</keyword>
<evidence type="ECO:0000256" key="2">
    <source>
        <dbReference type="SAM" id="SignalP"/>
    </source>
</evidence>
<proteinExistence type="predicted"/>
<sequence>MRSLIAAILLLCSCVGALRVTVPPTRRQVLASALSAAALVGPGALPALAKSKSSTSPNKQCNDVEDPYGNVVSMCSGAKKKETTTELYKQQKASMAGDKGSRGTELDKDFTKLETERRAKTKTAPKQADRNPMSVQDLGLKSYGGSYLGPRS</sequence>
<feature type="compositionally biased region" description="Basic and acidic residues" evidence="1">
    <location>
        <begin position="99"/>
        <end position="118"/>
    </location>
</feature>
<dbReference type="AlphaFoldDB" id="A0A7S0NGA7"/>
<evidence type="ECO:0008006" key="4">
    <source>
        <dbReference type="Google" id="ProtNLM"/>
    </source>
</evidence>
<feature type="compositionally biased region" description="Low complexity" evidence="1">
    <location>
        <begin position="138"/>
        <end position="152"/>
    </location>
</feature>
<dbReference type="EMBL" id="HBEP01038427">
    <property type="protein sequence ID" value="CAD8512133.1"/>
    <property type="molecule type" value="Transcribed_RNA"/>
</dbReference>
<evidence type="ECO:0000313" key="3">
    <source>
        <dbReference type="EMBL" id="CAD8512133.1"/>
    </source>
</evidence>
<name>A0A7S0NGA7_9EUKA</name>
<reference evidence="3" key="1">
    <citation type="submission" date="2021-01" db="EMBL/GenBank/DDBJ databases">
        <authorList>
            <person name="Corre E."/>
            <person name="Pelletier E."/>
            <person name="Niang G."/>
            <person name="Scheremetjew M."/>
            <person name="Finn R."/>
            <person name="Kale V."/>
            <person name="Holt S."/>
            <person name="Cochrane G."/>
            <person name="Meng A."/>
            <person name="Brown T."/>
            <person name="Cohen L."/>
        </authorList>
    </citation>
    <scope>NUCLEOTIDE SEQUENCE</scope>
    <source>
        <strain evidence="3">CCMP1374</strain>
    </source>
</reference>
<protein>
    <recommendedName>
        <fullName evidence="4">PSI-F</fullName>
    </recommendedName>
</protein>
<evidence type="ECO:0000256" key="1">
    <source>
        <dbReference type="SAM" id="MobiDB-lite"/>
    </source>
</evidence>
<feature type="signal peptide" evidence="2">
    <location>
        <begin position="1"/>
        <end position="17"/>
    </location>
</feature>
<organism evidence="3">
    <name type="scientific">Phaeocystis antarctica</name>
    <dbReference type="NCBI Taxonomy" id="33657"/>
    <lineage>
        <taxon>Eukaryota</taxon>
        <taxon>Haptista</taxon>
        <taxon>Haptophyta</taxon>
        <taxon>Prymnesiophyceae</taxon>
        <taxon>Phaeocystales</taxon>
        <taxon>Phaeocystaceae</taxon>
        <taxon>Phaeocystis</taxon>
    </lineage>
</organism>